<dbReference type="SMART" id="SM01321">
    <property type="entry name" value="Y1_Tnp"/>
    <property type="match status" value="1"/>
</dbReference>
<dbReference type="InterPro" id="IPR052715">
    <property type="entry name" value="RAYT_transposase"/>
</dbReference>
<reference evidence="3" key="1">
    <citation type="journal article" date="2019" name="Int. J. Syst. Evol. Microbiol.">
        <title>The Global Catalogue of Microorganisms (GCM) 10K type strain sequencing project: providing services to taxonomists for standard genome sequencing and annotation.</title>
        <authorList>
            <consortium name="The Broad Institute Genomics Platform"/>
            <consortium name="The Broad Institute Genome Sequencing Center for Infectious Disease"/>
            <person name="Wu L."/>
            <person name="Ma J."/>
        </authorList>
    </citation>
    <scope>NUCLEOTIDE SEQUENCE [LARGE SCALE GENOMIC DNA]</scope>
    <source>
        <strain evidence="3">KCTC 52042</strain>
    </source>
</reference>
<comment type="caution">
    <text evidence="2">The sequence shown here is derived from an EMBL/GenBank/DDBJ whole genome shotgun (WGS) entry which is preliminary data.</text>
</comment>
<accession>A0ABW5JJB3</accession>
<dbReference type="PANTHER" id="PTHR36966:SF1">
    <property type="entry name" value="REP-ASSOCIATED TYROSINE TRANSPOSASE"/>
    <property type="match status" value="1"/>
</dbReference>
<dbReference type="Proteomes" id="UP001597460">
    <property type="component" value="Unassembled WGS sequence"/>
</dbReference>
<dbReference type="Gene3D" id="3.30.70.1290">
    <property type="entry name" value="Transposase IS200-like"/>
    <property type="match status" value="1"/>
</dbReference>
<evidence type="ECO:0000313" key="2">
    <source>
        <dbReference type="EMBL" id="MFD2531677.1"/>
    </source>
</evidence>
<dbReference type="InterPro" id="IPR002686">
    <property type="entry name" value="Transposase_17"/>
</dbReference>
<sequence>MGLSEQGCAAWYFWNQIPNHFDNVILDAFVVMPNHVHGIIQIIPDENGSHSVGTRHGVSLQTNREFGKPIPKSLSTICNQYKGALTRWCNHRNYEFGWQPRFYDHIIRNQKSLDNIRQYIEMNPVNWETDQEYSLNSRS</sequence>
<name>A0ABW5JJB3_9BACT</name>
<gene>
    <name evidence="2" type="ORF">ACFSVN_04380</name>
</gene>
<keyword evidence="3" id="KW-1185">Reference proteome</keyword>
<dbReference type="SUPFAM" id="SSF143422">
    <property type="entry name" value="Transposase IS200-like"/>
    <property type="match status" value="1"/>
</dbReference>
<proteinExistence type="predicted"/>
<dbReference type="InterPro" id="IPR036515">
    <property type="entry name" value="Transposase_17_sf"/>
</dbReference>
<feature type="domain" description="Transposase IS200-like" evidence="1">
    <location>
        <begin position="13"/>
        <end position="123"/>
    </location>
</feature>
<protein>
    <submittedName>
        <fullName evidence="2">Transposase</fullName>
    </submittedName>
</protein>
<dbReference type="PANTHER" id="PTHR36966">
    <property type="entry name" value="REP-ASSOCIATED TYROSINE TRANSPOSASE"/>
    <property type="match status" value="1"/>
</dbReference>
<evidence type="ECO:0000313" key="3">
    <source>
        <dbReference type="Proteomes" id="UP001597460"/>
    </source>
</evidence>
<evidence type="ECO:0000259" key="1">
    <source>
        <dbReference type="SMART" id="SM01321"/>
    </source>
</evidence>
<dbReference type="EMBL" id="JBHULI010000005">
    <property type="protein sequence ID" value="MFD2531677.1"/>
    <property type="molecule type" value="Genomic_DNA"/>
</dbReference>
<organism evidence="2 3">
    <name type="scientific">Gracilimonas halophila</name>
    <dbReference type="NCBI Taxonomy" id="1834464"/>
    <lineage>
        <taxon>Bacteria</taxon>
        <taxon>Pseudomonadati</taxon>
        <taxon>Balneolota</taxon>
        <taxon>Balneolia</taxon>
        <taxon>Balneolales</taxon>
        <taxon>Balneolaceae</taxon>
        <taxon>Gracilimonas</taxon>
    </lineage>
</organism>